<dbReference type="AlphaFoldDB" id="A0A8J7GRH7"/>
<sequence length="203" mass="22485">MNPLFPAATEAQDHFRKHGWAFCLIGGITVMRWSGHRVTKDIDVALSAPYGGEMAVIEAIYARFPPRYDDSRELSFRNRVVQFDATNGIGIDIALGKSRRLLRVVARASEWEVEGHRLLTCSAEDLVINKALAGRDKDWDDVEAVIAAQGAALDADLVMREFTPVVRQGHHLTDPLGQLQRGDHLESVARLESLLGLTGTVDR</sequence>
<evidence type="ECO:0000313" key="1">
    <source>
        <dbReference type="EMBL" id="MBG6135616.1"/>
    </source>
</evidence>
<organism evidence="1 2">
    <name type="scientific">Longispora fulva</name>
    <dbReference type="NCBI Taxonomy" id="619741"/>
    <lineage>
        <taxon>Bacteria</taxon>
        <taxon>Bacillati</taxon>
        <taxon>Actinomycetota</taxon>
        <taxon>Actinomycetes</taxon>
        <taxon>Micromonosporales</taxon>
        <taxon>Micromonosporaceae</taxon>
        <taxon>Longispora</taxon>
    </lineage>
</organism>
<reference evidence="1" key="1">
    <citation type="submission" date="2020-11" db="EMBL/GenBank/DDBJ databases">
        <title>Sequencing the genomes of 1000 actinobacteria strains.</title>
        <authorList>
            <person name="Klenk H.-P."/>
        </authorList>
    </citation>
    <scope>NUCLEOTIDE SEQUENCE</scope>
    <source>
        <strain evidence="1">DSM 45356</strain>
    </source>
</reference>
<protein>
    <submittedName>
        <fullName evidence="1">Uncharacterized protein</fullName>
    </submittedName>
</protein>
<dbReference type="InterPro" id="IPR043519">
    <property type="entry name" value="NT_sf"/>
</dbReference>
<name>A0A8J7GRH7_9ACTN</name>
<accession>A0A8J7GRH7</accession>
<evidence type="ECO:0000313" key="2">
    <source>
        <dbReference type="Proteomes" id="UP000622552"/>
    </source>
</evidence>
<dbReference type="Gene3D" id="3.30.460.40">
    <property type="match status" value="1"/>
</dbReference>
<comment type="caution">
    <text evidence="1">The sequence shown here is derived from an EMBL/GenBank/DDBJ whole genome shotgun (WGS) entry which is preliminary data.</text>
</comment>
<gene>
    <name evidence="1" type="ORF">IW245_001810</name>
</gene>
<dbReference type="Proteomes" id="UP000622552">
    <property type="component" value="Unassembled WGS sequence"/>
</dbReference>
<dbReference type="EMBL" id="JADOUF010000001">
    <property type="protein sequence ID" value="MBG6135616.1"/>
    <property type="molecule type" value="Genomic_DNA"/>
</dbReference>
<dbReference type="SUPFAM" id="SSF81301">
    <property type="entry name" value="Nucleotidyltransferase"/>
    <property type="match status" value="1"/>
</dbReference>
<dbReference type="RefSeq" id="WP_197002705.1">
    <property type="nucleotide sequence ID" value="NZ_BONS01000002.1"/>
</dbReference>
<proteinExistence type="predicted"/>
<keyword evidence="2" id="KW-1185">Reference proteome</keyword>